<gene>
    <name evidence="9" type="ORF">ASPVEDRAFT_203475</name>
</gene>
<dbReference type="EMBL" id="KV878139">
    <property type="protein sequence ID" value="OJJ08124.1"/>
    <property type="molecule type" value="Genomic_DNA"/>
</dbReference>
<keyword evidence="4 7" id="KW-0472">Membrane</keyword>
<accession>A0A1L9Q2Y1</accession>
<feature type="transmembrane region" description="Helical" evidence="7">
    <location>
        <begin position="104"/>
        <end position="128"/>
    </location>
</feature>
<evidence type="ECO:0000256" key="5">
    <source>
        <dbReference type="ARBA" id="ARBA00038359"/>
    </source>
</evidence>
<dbReference type="Pfam" id="PF20684">
    <property type="entry name" value="Fung_rhodopsin"/>
    <property type="match status" value="2"/>
</dbReference>
<keyword evidence="2 7" id="KW-0812">Transmembrane</keyword>
<protein>
    <recommendedName>
        <fullName evidence="8">Rhodopsin domain-containing protein</fullName>
    </recommendedName>
</protein>
<keyword evidence="3 7" id="KW-1133">Transmembrane helix</keyword>
<dbReference type="InterPro" id="IPR049326">
    <property type="entry name" value="Rhodopsin_dom_fungi"/>
</dbReference>
<evidence type="ECO:0000256" key="1">
    <source>
        <dbReference type="ARBA" id="ARBA00004141"/>
    </source>
</evidence>
<organism evidence="9 10">
    <name type="scientific">Aspergillus versicolor CBS 583.65</name>
    <dbReference type="NCBI Taxonomy" id="1036611"/>
    <lineage>
        <taxon>Eukaryota</taxon>
        <taxon>Fungi</taxon>
        <taxon>Dikarya</taxon>
        <taxon>Ascomycota</taxon>
        <taxon>Pezizomycotina</taxon>
        <taxon>Eurotiomycetes</taxon>
        <taxon>Eurotiomycetidae</taxon>
        <taxon>Eurotiales</taxon>
        <taxon>Aspergillaceae</taxon>
        <taxon>Aspergillus</taxon>
        <taxon>Aspergillus subgen. Nidulantes</taxon>
    </lineage>
</organism>
<feature type="transmembrane region" description="Helical" evidence="7">
    <location>
        <begin position="26"/>
        <end position="47"/>
    </location>
</feature>
<evidence type="ECO:0000313" key="9">
    <source>
        <dbReference type="EMBL" id="OJJ08124.1"/>
    </source>
</evidence>
<evidence type="ECO:0000259" key="8">
    <source>
        <dbReference type="Pfam" id="PF20684"/>
    </source>
</evidence>
<evidence type="ECO:0000256" key="7">
    <source>
        <dbReference type="SAM" id="Phobius"/>
    </source>
</evidence>
<dbReference type="InterPro" id="IPR052337">
    <property type="entry name" value="SAT4-like"/>
</dbReference>
<evidence type="ECO:0000256" key="3">
    <source>
        <dbReference type="ARBA" id="ARBA00022989"/>
    </source>
</evidence>
<evidence type="ECO:0000256" key="2">
    <source>
        <dbReference type="ARBA" id="ARBA00022692"/>
    </source>
</evidence>
<feature type="transmembrane region" description="Helical" evidence="7">
    <location>
        <begin position="59"/>
        <end position="79"/>
    </location>
</feature>
<feature type="domain" description="Rhodopsin" evidence="8">
    <location>
        <begin position="43"/>
        <end position="144"/>
    </location>
</feature>
<dbReference type="PANTHER" id="PTHR33048:SF167">
    <property type="entry name" value="INTEGRAL MEMBRANE PROTEIN"/>
    <property type="match status" value="1"/>
</dbReference>
<sequence>MASQLTQKPDTSTSGEIDYSTQAPKILAISGVLTGLSLVVVALRCYVRVFILRRLYAEDTIMVVCGMCCIGFMACFVGESKVGMGQYIAAIEAEGHRGKLSQWIWWRSIIVVLGISLVKISTGLFLLRFTAQKKWLKWFIIGSVAWDAGLRAKESTKCFTLPVFLAIGRFNASINIITDFLYATLPVFMFYNVQVNKRTKISLMGILGLGYFACAAAIVKTVFQTRYFSDKEVYREYSYHIWNYVELAAGVIAASVPTIKPLAKSIIGSTRGQSSRNYGRSRKRTGETYYGPNSHTLSELARRRHDEEDKYRVQIHANHPSLSVSDGGSEENLARDHRQGHPNSRILQTTEVIVHTEDSADMGMGSVMIGPRRTVDDRI</sequence>
<feature type="region of interest" description="Disordered" evidence="6">
    <location>
        <begin position="270"/>
        <end position="294"/>
    </location>
</feature>
<evidence type="ECO:0000256" key="6">
    <source>
        <dbReference type="SAM" id="MobiDB-lite"/>
    </source>
</evidence>
<evidence type="ECO:0000256" key="4">
    <source>
        <dbReference type="ARBA" id="ARBA00023136"/>
    </source>
</evidence>
<dbReference type="RefSeq" id="XP_040673886.1">
    <property type="nucleotide sequence ID" value="XM_040809404.1"/>
</dbReference>
<name>A0A1L9Q2Y1_ASPVE</name>
<feature type="region of interest" description="Disordered" evidence="6">
    <location>
        <begin position="317"/>
        <end position="344"/>
    </location>
</feature>
<dbReference type="AlphaFoldDB" id="A0A1L9Q2Y1"/>
<feature type="domain" description="Rhodopsin" evidence="8">
    <location>
        <begin position="145"/>
        <end position="264"/>
    </location>
</feature>
<dbReference type="OrthoDB" id="5022096at2759"/>
<keyword evidence="10" id="KW-1185">Reference proteome</keyword>
<dbReference type="GeneID" id="63724915"/>
<dbReference type="GO" id="GO:0016020">
    <property type="term" value="C:membrane"/>
    <property type="evidence" value="ECO:0007669"/>
    <property type="project" value="UniProtKB-SubCell"/>
</dbReference>
<evidence type="ECO:0000313" key="10">
    <source>
        <dbReference type="Proteomes" id="UP000184073"/>
    </source>
</evidence>
<dbReference type="Proteomes" id="UP000184073">
    <property type="component" value="Unassembled WGS sequence"/>
</dbReference>
<proteinExistence type="inferred from homology"/>
<dbReference type="STRING" id="1036611.A0A1L9Q2Y1"/>
<dbReference type="PANTHER" id="PTHR33048">
    <property type="entry name" value="PTH11-LIKE INTEGRAL MEMBRANE PROTEIN (AFU_ORTHOLOGUE AFUA_5G11245)"/>
    <property type="match status" value="1"/>
</dbReference>
<comment type="subcellular location">
    <subcellularLocation>
        <location evidence="1">Membrane</location>
        <topology evidence="1">Multi-pass membrane protein</topology>
    </subcellularLocation>
</comment>
<comment type="similarity">
    <text evidence="5">Belongs to the SAT4 family.</text>
</comment>
<reference evidence="10" key="1">
    <citation type="journal article" date="2017" name="Genome Biol.">
        <title>Comparative genomics reveals high biological diversity and specific adaptations in the industrially and medically important fungal genus Aspergillus.</title>
        <authorList>
            <person name="de Vries R.P."/>
            <person name="Riley R."/>
            <person name="Wiebenga A."/>
            <person name="Aguilar-Osorio G."/>
            <person name="Amillis S."/>
            <person name="Uchima C.A."/>
            <person name="Anderluh G."/>
            <person name="Asadollahi M."/>
            <person name="Askin M."/>
            <person name="Barry K."/>
            <person name="Battaglia E."/>
            <person name="Bayram O."/>
            <person name="Benocci T."/>
            <person name="Braus-Stromeyer S.A."/>
            <person name="Caldana C."/>
            <person name="Canovas D."/>
            <person name="Cerqueira G.C."/>
            <person name="Chen F."/>
            <person name="Chen W."/>
            <person name="Choi C."/>
            <person name="Clum A."/>
            <person name="Dos Santos R.A."/>
            <person name="Damasio A.R."/>
            <person name="Diallinas G."/>
            <person name="Emri T."/>
            <person name="Fekete E."/>
            <person name="Flipphi M."/>
            <person name="Freyberg S."/>
            <person name="Gallo A."/>
            <person name="Gournas C."/>
            <person name="Habgood R."/>
            <person name="Hainaut M."/>
            <person name="Harispe M.L."/>
            <person name="Henrissat B."/>
            <person name="Hilden K.S."/>
            <person name="Hope R."/>
            <person name="Hossain A."/>
            <person name="Karabika E."/>
            <person name="Karaffa L."/>
            <person name="Karanyi Z."/>
            <person name="Krasevec N."/>
            <person name="Kuo A."/>
            <person name="Kusch H."/>
            <person name="LaButti K."/>
            <person name="Lagendijk E.L."/>
            <person name="Lapidus A."/>
            <person name="Levasseur A."/>
            <person name="Lindquist E."/>
            <person name="Lipzen A."/>
            <person name="Logrieco A.F."/>
            <person name="MacCabe A."/>
            <person name="Maekelae M.R."/>
            <person name="Malavazi I."/>
            <person name="Melin P."/>
            <person name="Meyer V."/>
            <person name="Mielnichuk N."/>
            <person name="Miskei M."/>
            <person name="Molnar A.P."/>
            <person name="Mule G."/>
            <person name="Ngan C.Y."/>
            <person name="Orejas M."/>
            <person name="Orosz E."/>
            <person name="Ouedraogo J.P."/>
            <person name="Overkamp K.M."/>
            <person name="Park H.-S."/>
            <person name="Perrone G."/>
            <person name="Piumi F."/>
            <person name="Punt P.J."/>
            <person name="Ram A.F."/>
            <person name="Ramon A."/>
            <person name="Rauscher S."/>
            <person name="Record E."/>
            <person name="Riano-Pachon D.M."/>
            <person name="Robert V."/>
            <person name="Roehrig J."/>
            <person name="Ruller R."/>
            <person name="Salamov A."/>
            <person name="Salih N.S."/>
            <person name="Samson R.A."/>
            <person name="Sandor E."/>
            <person name="Sanguinetti M."/>
            <person name="Schuetze T."/>
            <person name="Sepcic K."/>
            <person name="Shelest E."/>
            <person name="Sherlock G."/>
            <person name="Sophianopoulou V."/>
            <person name="Squina F.M."/>
            <person name="Sun H."/>
            <person name="Susca A."/>
            <person name="Todd R.B."/>
            <person name="Tsang A."/>
            <person name="Unkles S.E."/>
            <person name="van de Wiele N."/>
            <person name="van Rossen-Uffink D."/>
            <person name="Oliveira J.V."/>
            <person name="Vesth T.C."/>
            <person name="Visser J."/>
            <person name="Yu J.-H."/>
            <person name="Zhou M."/>
            <person name="Andersen M.R."/>
            <person name="Archer D.B."/>
            <person name="Baker S.E."/>
            <person name="Benoit I."/>
            <person name="Brakhage A.A."/>
            <person name="Braus G.H."/>
            <person name="Fischer R."/>
            <person name="Frisvad J.C."/>
            <person name="Goldman G.H."/>
            <person name="Houbraken J."/>
            <person name="Oakley B."/>
            <person name="Pocsi I."/>
            <person name="Scazzocchio C."/>
            <person name="Seiboth B."/>
            <person name="vanKuyk P.A."/>
            <person name="Wortman J."/>
            <person name="Dyer P.S."/>
            <person name="Grigoriev I.V."/>
        </authorList>
    </citation>
    <scope>NUCLEOTIDE SEQUENCE [LARGE SCALE GENOMIC DNA]</scope>
    <source>
        <strain evidence="10">CBS 583.65</strain>
    </source>
</reference>
<feature type="transmembrane region" description="Helical" evidence="7">
    <location>
        <begin position="203"/>
        <end position="223"/>
    </location>
</feature>
<dbReference type="VEuPathDB" id="FungiDB:ASPVEDRAFT_203475"/>